<comment type="caution">
    <text evidence="1">The sequence shown here is derived from an EMBL/GenBank/DDBJ whole genome shotgun (WGS) entry which is preliminary data.</text>
</comment>
<proteinExistence type="predicted"/>
<dbReference type="Proteomes" id="UP001153365">
    <property type="component" value="Unassembled WGS sequence"/>
</dbReference>
<gene>
    <name evidence="1" type="ORF">PPACK8108_LOCUS1112</name>
</gene>
<keyword evidence="2" id="KW-1185">Reference proteome</keyword>
<sequence length="82" mass="9302">MLEESLNHLDCYEDAVDLCRRVVRFVSLSRRLEGQMAELQTGKVKELHPAEAAFSISELKKLHKVELEKVAPNALALLELDI</sequence>
<accession>A0AAV0AF62</accession>
<protein>
    <submittedName>
        <fullName evidence="1">Uncharacterized protein</fullName>
    </submittedName>
</protein>
<name>A0AAV0AF62_PHAPC</name>
<evidence type="ECO:0000313" key="2">
    <source>
        <dbReference type="Proteomes" id="UP001153365"/>
    </source>
</evidence>
<dbReference type="AlphaFoldDB" id="A0AAV0AF62"/>
<reference evidence="1" key="1">
    <citation type="submission" date="2022-06" db="EMBL/GenBank/DDBJ databases">
        <authorList>
            <consortium name="SYNGENTA / RWTH Aachen University"/>
        </authorList>
    </citation>
    <scope>NUCLEOTIDE SEQUENCE</scope>
</reference>
<organism evidence="1 2">
    <name type="scientific">Phakopsora pachyrhizi</name>
    <name type="common">Asian soybean rust disease fungus</name>
    <dbReference type="NCBI Taxonomy" id="170000"/>
    <lineage>
        <taxon>Eukaryota</taxon>
        <taxon>Fungi</taxon>
        <taxon>Dikarya</taxon>
        <taxon>Basidiomycota</taxon>
        <taxon>Pucciniomycotina</taxon>
        <taxon>Pucciniomycetes</taxon>
        <taxon>Pucciniales</taxon>
        <taxon>Phakopsoraceae</taxon>
        <taxon>Phakopsora</taxon>
    </lineage>
</organism>
<evidence type="ECO:0000313" key="1">
    <source>
        <dbReference type="EMBL" id="CAH7666761.1"/>
    </source>
</evidence>
<dbReference type="EMBL" id="CALTRL010000148">
    <property type="protein sequence ID" value="CAH7666761.1"/>
    <property type="molecule type" value="Genomic_DNA"/>
</dbReference>